<dbReference type="Proteomes" id="UP000700596">
    <property type="component" value="Unassembled WGS sequence"/>
</dbReference>
<dbReference type="AlphaFoldDB" id="A0A9P9DH21"/>
<sequence>MPEGYRKHSQQQYNAKRGLTWVPELVTENNIRLNAQNWDQVAGQPFIDTLCRSVSSAIRLEEDNFTLNLAMVYGSGSSALEPVDMKKHRALFHPYTCQAKLAMSSPGENQSRRRSHDANTHNFTSWLEYCVNMWIIITEKGRMDIALGRVIEVGDVCCILLGVRVPFILKPVSEITYKLVGESYIYNVMRGEIFAQMERGELERENLIIG</sequence>
<comment type="caution">
    <text evidence="1">The sequence shown here is derived from an EMBL/GenBank/DDBJ whole genome shotgun (WGS) entry which is preliminary data.</text>
</comment>
<protein>
    <submittedName>
        <fullName evidence="1">Uncharacterized protein</fullName>
    </submittedName>
</protein>
<reference evidence="1" key="1">
    <citation type="journal article" date="2021" name="Nat. Commun.">
        <title>Genetic determinants of endophytism in the Arabidopsis root mycobiome.</title>
        <authorList>
            <person name="Mesny F."/>
            <person name="Miyauchi S."/>
            <person name="Thiergart T."/>
            <person name="Pickel B."/>
            <person name="Atanasova L."/>
            <person name="Karlsson M."/>
            <person name="Huettel B."/>
            <person name="Barry K.W."/>
            <person name="Haridas S."/>
            <person name="Chen C."/>
            <person name="Bauer D."/>
            <person name="Andreopoulos W."/>
            <person name="Pangilinan J."/>
            <person name="LaButti K."/>
            <person name="Riley R."/>
            <person name="Lipzen A."/>
            <person name="Clum A."/>
            <person name="Drula E."/>
            <person name="Henrissat B."/>
            <person name="Kohler A."/>
            <person name="Grigoriev I.V."/>
            <person name="Martin F.M."/>
            <person name="Hacquard S."/>
        </authorList>
    </citation>
    <scope>NUCLEOTIDE SEQUENCE</scope>
    <source>
        <strain evidence="1">MPI-CAGE-CH-0243</strain>
    </source>
</reference>
<evidence type="ECO:0000313" key="2">
    <source>
        <dbReference type="Proteomes" id="UP000700596"/>
    </source>
</evidence>
<dbReference type="Pfam" id="PF26639">
    <property type="entry name" value="Het-6_barrel"/>
    <property type="match status" value="1"/>
</dbReference>
<dbReference type="OrthoDB" id="3678145at2759"/>
<keyword evidence="2" id="KW-1185">Reference proteome</keyword>
<name>A0A9P9DH21_9PLEO</name>
<evidence type="ECO:0000313" key="1">
    <source>
        <dbReference type="EMBL" id="KAH7119033.1"/>
    </source>
</evidence>
<organism evidence="1 2">
    <name type="scientific">Dendryphion nanum</name>
    <dbReference type="NCBI Taxonomy" id="256645"/>
    <lineage>
        <taxon>Eukaryota</taxon>
        <taxon>Fungi</taxon>
        <taxon>Dikarya</taxon>
        <taxon>Ascomycota</taxon>
        <taxon>Pezizomycotina</taxon>
        <taxon>Dothideomycetes</taxon>
        <taxon>Pleosporomycetidae</taxon>
        <taxon>Pleosporales</taxon>
        <taxon>Torulaceae</taxon>
        <taxon>Dendryphion</taxon>
    </lineage>
</organism>
<proteinExistence type="predicted"/>
<gene>
    <name evidence="1" type="ORF">B0J11DRAFT_591574</name>
</gene>
<dbReference type="EMBL" id="JAGMWT010000012">
    <property type="protein sequence ID" value="KAH7119033.1"/>
    <property type="molecule type" value="Genomic_DNA"/>
</dbReference>
<accession>A0A9P9DH21</accession>